<dbReference type="PANTHER" id="PTHR47197">
    <property type="entry name" value="PROTEIN NIRF"/>
    <property type="match status" value="1"/>
</dbReference>
<dbReference type="Gene3D" id="2.130.10.10">
    <property type="entry name" value="YVTN repeat-like/Quinoprotein amine dehydrogenase"/>
    <property type="match status" value="3"/>
</dbReference>
<keyword evidence="3" id="KW-1185">Reference proteome</keyword>
<evidence type="ECO:0000313" key="2">
    <source>
        <dbReference type="EMBL" id="BBY00238.1"/>
    </source>
</evidence>
<dbReference type="NCBIfam" id="TIGR02276">
    <property type="entry name" value="beta_rpt_yvtn"/>
    <property type="match status" value="1"/>
</dbReference>
<feature type="region of interest" description="Disordered" evidence="1">
    <location>
        <begin position="1"/>
        <end position="28"/>
    </location>
</feature>
<name>A0A7I7NXH0_9MYCO</name>
<dbReference type="SUPFAM" id="SSF51004">
    <property type="entry name" value="C-terminal (heme d1) domain of cytochrome cd1-nitrite reductase"/>
    <property type="match status" value="2"/>
</dbReference>
<reference evidence="2 3" key="1">
    <citation type="journal article" date="2019" name="Emerg. Microbes Infect.">
        <title>Comprehensive subspecies identification of 175 nontuberculous mycobacteria species based on 7547 genomic profiles.</title>
        <authorList>
            <person name="Matsumoto Y."/>
            <person name="Kinjo T."/>
            <person name="Motooka D."/>
            <person name="Nabeya D."/>
            <person name="Jung N."/>
            <person name="Uechi K."/>
            <person name="Horii T."/>
            <person name="Iida T."/>
            <person name="Fujita J."/>
            <person name="Nakamura S."/>
        </authorList>
    </citation>
    <scope>NUCLEOTIDE SEQUENCE [LARGE SCALE GENOMIC DNA]</scope>
    <source>
        <strain evidence="2 3">JCM 16018</strain>
    </source>
</reference>
<gene>
    <name evidence="2" type="ORF">MSEO_07370</name>
</gene>
<dbReference type="AlphaFoldDB" id="A0A7I7NXH0"/>
<dbReference type="InterPro" id="IPR011964">
    <property type="entry name" value="YVTN_b-propeller_repeat"/>
</dbReference>
<dbReference type="KEGG" id="mseo:MSEO_07370"/>
<dbReference type="PANTHER" id="PTHR47197:SF3">
    <property type="entry name" value="DIHYDRO-HEME D1 DEHYDROGENASE"/>
    <property type="match status" value="1"/>
</dbReference>
<sequence>MTRRESLALGCGSKVPASRGRGVDGPVPDRSGRLEDFLPYFVAAGMPTMGRVERRTGGSVIARVTLDDRLHDLTANPGNSVAYAALSDSVAFIGSHHEVLCVIPAGGHPRALTIGADGSRLYTVNHGDSVSVIDISDHRVGVIPGACCVQQVDTPDGALIYAAGNATNRGRVWVLGEGTAAGVAVAGFDGRSVTGFAADSQRRRLYVGLCRRSDYHHQYDAGSLAVIDTATDVVIRTVGLIGAPDTITVGGSMVYATHYDHSCVSAIDLSSFDVTLIRLGDSPIEAQITPDGLQAYVISSGSLSVIDTVAGEAERIPVGDLPRCVRISPSGKYAYVSHFGAGSVSIVDTIAQCVTDTIDVDGHPEALAVSADGDRLYVGDYWSGTVTVLSVQP</sequence>
<dbReference type="Proteomes" id="UP000466632">
    <property type="component" value="Chromosome"/>
</dbReference>
<proteinExistence type="predicted"/>
<dbReference type="InterPro" id="IPR051200">
    <property type="entry name" value="Host-pathogen_enzymatic-act"/>
</dbReference>
<organism evidence="2 3">
    <name type="scientific">Mycobacterium seoulense</name>
    <dbReference type="NCBI Taxonomy" id="386911"/>
    <lineage>
        <taxon>Bacteria</taxon>
        <taxon>Bacillati</taxon>
        <taxon>Actinomycetota</taxon>
        <taxon>Actinomycetes</taxon>
        <taxon>Mycobacteriales</taxon>
        <taxon>Mycobacteriaceae</taxon>
        <taxon>Mycobacterium</taxon>
    </lineage>
</organism>
<evidence type="ECO:0000256" key="1">
    <source>
        <dbReference type="SAM" id="MobiDB-lite"/>
    </source>
</evidence>
<evidence type="ECO:0000313" key="3">
    <source>
        <dbReference type="Proteomes" id="UP000466632"/>
    </source>
</evidence>
<dbReference type="InterPro" id="IPR011048">
    <property type="entry name" value="Haem_d1_sf"/>
</dbReference>
<dbReference type="EMBL" id="AP022582">
    <property type="protein sequence ID" value="BBY00238.1"/>
    <property type="molecule type" value="Genomic_DNA"/>
</dbReference>
<dbReference type="InterPro" id="IPR015943">
    <property type="entry name" value="WD40/YVTN_repeat-like_dom_sf"/>
</dbReference>
<protein>
    <recommendedName>
        <fullName evidence="4">YncE family protein</fullName>
    </recommendedName>
</protein>
<evidence type="ECO:0008006" key="4">
    <source>
        <dbReference type="Google" id="ProtNLM"/>
    </source>
</evidence>
<accession>A0A7I7NXH0</accession>